<dbReference type="RefSeq" id="XP_067760213.1">
    <property type="nucleotide sequence ID" value="XM_067912156.1"/>
</dbReference>
<dbReference type="Proteomes" id="UP000018208">
    <property type="component" value="Unassembled WGS sequence"/>
</dbReference>
<sequence>MFLRIPFNSTEQQQVFQAKFPAIVINKRLKKIAYILVLQLKMQANNTVAIKILYYVFSFRYVSILIQKPKICKRLKYFKMNLNFRLLNEILSAVLLMNNGQLVFRKKYNERLAKLSNKLKCRETGAQRARDCVAFILAKGCRTKAHFALSNWPILVSSCAASNNGTKALNIPILRKTSSNADQSNIPTQNKHKYHSLI</sequence>
<keyword evidence="2" id="KW-1185">Reference proteome</keyword>
<dbReference type="KEGG" id="ssao:94302408"/>
<reference evidence="1 2" key="1">
    <citation type="journal article" date="2014" name="PLoS Genet.">
        <title>The Genome of Spironucleus salmonicida Highlights a Fish Pathogen Adapted to Fluctuating Environments.</title>
        <authorList>
            <person name="Xu F."/>
            <person name="Jerlstrom-Hultqvist J."/>
            <person name="Einarsson E."/>
            <person name="Astvaldsson A."/>
            <person name="Svard S.G."/>
            <person name="Andersson J.O."/>
        </authorList>
    </citation>
    <scope>NUCLEOTIDE SEQUENCE [LARGE SCALE GENOMIC DNA]</scope>
    <source>
        <strain evidence="1 2">ATCC 50377</strain>
    </source>
</reference>
<evidence type="ECO:0000313" key="2">
    <source>
        <dbReference type="Proteomes" id="UP000018208"/>
    </source>
</evidence>
<dbReference type="GeneID" id="94302408"/>
<dbReference type="EMBL" id="AUWU02000009">
    <property type="protein sequence ID" value="KAH0569440.1"/>
    <property type="molecule type" value="Genomic_DNA"/>
</dbReference>
<proteinExistence type="predicted"/>
<organism evidence="1 2">
    <name type="scientific">Spironucleus salmonicida</name>
    <dbReference type="NCBI Taxonomy" id="348837"/>
    <lineage>
        <taxon>Eukaryota</taxon>
        <taxon>Metamonada</taxon>
        <taxon>Diplomonadida</taxon>
        <taxon>Hexamitidae</taxon>
        <taxon>Hexamitinae</taxon>
        <taxon>Spironucleus</taxon>
    </lineage>
</organism>
<gene>
    <name evidence="1" type="ORF">SS50377_28385</name>
</gene>
<dbReference type="AlphaFoldDB" id="A0A9P8LJS0"/>
<name>A0A9P8LJS0_9EUKA</name>
<accession>A0A9P8LJS0</accession>
<protein>
    <submittedName>
        <fullName evidence="1">Uncharacterized protein</fullName>
    </submittedName>
</protein>
<comment type="caution">
    <text evidence="1">The sequence shown here is derived from an EMBL/GenBank/DDBJ whole genome shotgun (WGS) entry which is preliminary data.</text>
</comment>
<evidence type="ECO:0000313" key="1">
    <source>
        <dbReference type="EMBL" id="KAH0569440.1"/>
    </source>
</evidence>